<comment type="caution">
    <text evidence="2">The sequence shown here is derived from an EMBL/GenBank/DDBJ whole genome shotgun (WGS) entry which is preliminary data.</text>
</comment>
<dbReference type="PROSITE" id="PS50097">
    <property type="entry name" value="BTB"/>
    <property type="match status" value="1"/>
</dbReference>
<evidence type="ECO:0000313" key="3">
    <source>
        <dbReference type="Proteomes" id="UP000708208"/>
    </source>
</evidence>
<proteinExistence type="predicted"/>
<keyword evidence="3" id="KW-1185">Reference proteome</keyword>
<dbReference type="AlphaFoldDB" id="A0A8J2KBU2"/>
<sequence>MGEKNTLNLTVLKTTCQEDDYHISLSCPKKRDLLGILEEPSCILKQELTFQEGILSTVPHSIFLHLFRDGSNPNVGLFVRVNPKSSEIVRVTAVRANFIGNDDTTDEASLYPSSHPVGHDMEDYEYFEYNYRWPDNTMMIYFTIRITRREYPELQQDDPYNTTLAPSQLEDGYLDTKSLFLSEDYSDVTIECSGETFPVHRLVLAGKSDYFAAMFRLPLKETAESRVEINDIEPPVLKEFLRFIYTGSVDQDILADVAASLYTAADKYNVEKLVSVCENQLLHQVSLDNAMTMYDLSQNRPHSKLAKRAKEVISWNKSSFAEDAESFKNFTCKYPELMFEIFKL</sequence>
<reference evidence="2" key="1">
    <citation type="submission" date="2021-06" db="EMBL/GenBank/DDBJ databases">
        <authorList>
            <person name="Hodson N. C."/>
            <person name="Mongue J. A."/>
            <person name="Jaron S. K."/>
        </authorList>
    </citation>
    <scope>NUCLEOTIDE SEQUENCE</scope>
</reference>
<evidence type="ECO:0000259" key="1">
    <source>
        <dbReference type="PROSITE" id="PS50097"/>
    </source>
</evidence>
<organism evidence="2 3">
    <name type="scientific">Allacma fusca</name>
    <dbReference type="NCBI Taxonomy" id="39272"/>
    <lineage>
        <taxon>Eukaryota</taxon>
        <taxon>Metazoa</taxon>
        <taxon>Ecdysozoa</taxon>
        <taxon>Arthropoda</taxon>
        <taxon>Hexapoda</taxon>
        <taxon>Collembola</taxon>
        <taxon>Symphypleona</taxon>
        <taxon>Sminthuridae</taxon>
        <taxon>Allacma</taxon>
    </lineage>
</organism>
<dbReference type="Pfam" id="PF00651">
    <property type="entry name" value="BTB"/>
    <property type="match status" value="1"/>
</dbReference>
<dbReference type="FunFam" id="3.30.710.10:FF:000159">
    <property type="entry name" value="Speckle-type POZ protein B"/>
    <property type="match status" value="1"/>
</dbReference>
<dbReference type="PANTHER" id="PTHR24413">
    <property type="entry name" value="SPECKLE-TYPE POZ PROTEIN"/>
    <property type="match status" value="1"/>
</dbReference>
<gene>
    <name evidence="2" type="ORF">AFUS01_LOCUS25492</name>
</gene>
<dbReference type="InterPro" id="IPR000210">
    <property type="entry name" value="BTB/POZ_dom"/>
</dbReference>
<feature type="domain" description="BTB" evidence="1">
    <location>
        <begin position="186"/>
        <end position="253"/>
    </location>
</feature>
<evidence type="ECO:0000313" key="2">
    <source>
        <dbReference type="EMBL" id="CAG7786946.1"/>
    </source>
</evidence>
<dbReference type="OrthoDB" id="6359816at2759"/>
<name>A0A8J2KBU2_9HEXA</name>
<dbReference type="SMART" id="SM00225">
    <property type="entry name" value="BTB"/>
    <property type="match status" value="1"/>
</dbReference>
<accession>A0A8J2KBU2</accession>
<dbReference type="EMBL" id="CAJVCH010329875">
    <property type="protein sequence ID" value="CAG7786946.1"/>
    <property type="molecule type" value="Genomic_DNA"/>
</dbReference>
<protein>
    <recommendedName>
        <fullName evidence="1">BTB domain-containing protein</fullName>
    </recommendedName>
</protein>
<dbReference type="Proteomes" id="UP000708208">
    <property type="component" value="Unassembled WGS sequence"/>
</dbReference>